<sequence length="61" mass="6335">MVALPVAAARVVPVTLTMPLWVVLVAGVVIDVVGPTLSVTNNLDSEIAIRPLESLVKSVTV</sequence>
<organism evidence="2">
    <name type="scientific">freshwater metagenome</name>
    <dbReference type="NCBI Taxonomy" id="449393"/>
    <lineage>
        <taxon>unclassified sequences</taxon>
        <taxon>metagenomes</taxon>
        <taxon>ecological metagenomes</taxon>
    </lineage>
</organism>
<feature type="transmembrane region" description="Helical" evidence="1">
    <location>
        <begin position="20"/>
        <end position="40"/>
    </location>
</feature>
<protein>
    <submittedName>
        <fullName evidence="2">Unannotated protein</fullName>
    </submittedName>
</protein>
<gene>
    <name evidence="2" type="ORF">UFOPK2593_01367</name>
</gene>
<reference evidence="2" key="1">
    <citation type="submission" date="2020-05" db="EMBL/GenBank/DDBJ databases">
        <authorList>
            <person name="Chiriac C."/>
            <person name="Salcher M."/>
            <person name="Ghai R."/>
            <person name="Kavagutti S V."/>
        </authorList>
    </citation>
    <scope>NUCLEOTIDE SEQUENCE</scope>
</reference>
<proteinExistence type="predicted"/>
<name>A0A6J6QZJ8_9ZZZZ</name>
<dbReference type="AlphaFoldDB" id="A0A6J6QZJ8"/>
<keyword evidence="1" id="KW-0472">Membrane</keyword>
<dbReference type="EMBL" id="CAEZXW010000123">
    <property type="protein sequence ID" value="CAB4715043.1"/>
    <property type="molecule type" value="Genomic_DNA"/>
</dbReference>
<keyword evidence="1" id="KW-1133">Transmembrane helix</keyword>
<evidence type="ECO:0000256" key="1">
    <source>
        <dbReference type="SAM" id="Phobius"/>
    </source>
</evidence>
<evidence type="ECO:0000313" key="2">
    <source>
        <dbReference type="EMBL" id="CAB4715043.1"/>
    </source>
</evidence>
<accession>A0A6J6QZJ8</accession>
<keyword evidence="1" id="KW-0812">Transmembrane</keyword>